<evidence type="ECO:0000256" key="4">
    <source>
        <dbReference type="ARBA" id="ARBA00023136"/>
    </source>
</evidence>
<dbReference type="Pfam" id="PF05719">
    <property type="entry name" value="GPP34"/>
    <property type="match status" value="1"/>
</dbReference>
<dbReference type="GO" id="GO:0012505">
    <property type="term" value="C:endomembrane system"/>
    <property type="evidence" value="ECO:0007669"/>
    <property type="project" value="UniProtKB-ARBA"/>
</dbReference>
<dbReference type="Gene3D" id="1.10.3630.10">
    <property type="entry name" value="yeast vps74-n-term truncation variant domain like"/>
    <property type="match status" value="1"/>
</dbReference>
<gene>
    <name evidence="5" type="ORF">BCF44_101754</name>
</gene>
<comment type="subcellular location">
    <subcellularLocation>
        <location evidence="1">Golgi apparatus membrane</location>
        <topology evidence="1">Peripheral membrane protein</topology>
        <orientation evidence="1">Cytoplasmic side</orientation>
    </subcellularLocation>
</comment>
<dbReference type="GO" id="GO:0070273">
    <property type="term" value="F:phosphatidylinositol-4-phosphate binding"/>
    <property type="evidence" value="ECO:0007669"/>
    <property type="project" value="InterPro"/>
</dbReference>
<keyword evidence="4" id="KW-0472">Membrane</keyword>
<keyword evidence="6" id="KW-1185">Reference proteome</keyword>
<proteinExistence type="predicted"/>
<keyword evidence="3" id="KW-0446">Lipid-binding</keyword>
<evidence type="ECO:0000256" key="2">
    <source>
        <dbReference type="ARBA" id="ARBA00023034"/>
    </source>
</evidence>
<name>A0A3E0IAH4_9PSEU</name>
<dbReference type="InterPro" id="IPR008628">
    <property type="entry name" value="GPP34-like"/>
</dbReference>
<sequence>MPAVNSRPPLVEALFYLAHDEFTGKPQVARPALEICLSGAIICDLLFTGRISVNGGCPIVTGKHGRDADRASAAVVAEIAAEPVAYPLREWIDHLRPAVVDMVVDQLAEAGLISKIAERGLLRRTFRYPPVDLLVAAGGRAEIRSAVLGPAKPDVYNVSLALLAWQLGLDDLCEPQLDRRQLRAWLDRAAKPMPPAAAEVLAAVEAALVASVYGGDRR</sequence>
<dbReference type="EMBL" id="QUNO01000001">
    <property type="protein sequence ID" value="REH55728.1"/>
    <property type="molecule type" value="Genomic_DNA"/>
</dbReference>
<keyword evidence="2" id="KW-0333">Golgi apparatus</keyword>
<evidence type="ECO:0000313" key="6">
    <source>
        <dbReference type="Proteomes" id="UP000256269"/>
    </source>
</evidence>
<comment type="caution">
    <text evidence="5">The sequence shown here is derived from an EMBL/GenBank/DDBJ whole genome shotgun (WGS) entry which is preliminary data.</text>
</comment>
<dbReference type="InterPro" id="IPR038261">
    <property type="entry name" value="GPP34-like_sf"/>
</dbReference>
<dbReference type="GO" id="GO:0005737">
    <property type="term" value="C:cytoplasm"/>
    <property type="evidence" value="ECO:0007669"/>
    <property type="project" value="UniProtKB-ARBA"/>
</dbReference>
<evidence type="ECO:0000313" key="5">
    <source>
        <dbReference type="EMBL" id="REH55728.1"/>
    </source>
</evidence>
<accession>A0A3E0IAH4</accession>
<reference evidence="5 6" key="1">
    <citation type="submission" date="2018-08" db="EMBL/GenBank/DDBJ databases">
        <title>Genomic Encyclopedia of Archaeal and Bacterial Type Strains, Phase II (KMG-II): from individual species to whole genera.</title>
        <authorList>
            <person name="Goeker M."/>
        </authorList>
    </citation>
    <scope>NUCLEOTIDE SEQUENCE [LARGE SCALE GENOMIC DNA]</scope>
    <source>
        <strain evidence="5 6">DSM 45791</strain>
    </source>
</reference>
<dbReference type="Proteomes" id="UP000256269">
    <property type="component" value="Unassembled WGS sequence"/>
</dbReference>
<dbReference type="AlphaFoldDB" id="A0A3E0IAH4"/>
<protein>
    <submittedName>
        <fullName evidence="5">Golgi phosphoprotein 3 GPP34</fullName>
    </submittedName>
</protein>
<evidence type="ECO:0000256" key="3">
    <source>
        <dbReference type="ARBA" id="ARBA00023121"/>
    </source>
</evidence>
<organism evidence="5 6">
    <name type="scientific">Kutzneria buriramensis</name>
    <dbReference type="NCBI Taxonomy" id="1045776"/>
    <lineage>
        <taxon>Bacteria</taxon>
        <taxon>Bacillati</taxon>
        <taxon>Actinomycetota</taxon>
        <taxon>Actinomycetes</taxon>
        <taxon>Pseudonocardiales</taxon>
        <taxon>Pseudonocardiaceae</taxon>
        <taxon>Kutzneria</taxon>
    </lineage>
</organism>
<evidence type="ECO:0000256" key="1">
    <source>
        <dbReference type="ARBA" id="ARBA00004255"/>
    </source>
</evidence>
<dbReference type="RefSeq" id="WP_170217311.1">
    <property type="nucleotide sequence ID" value="NZ_CP144375.1"/>
</dbReference>